<organism evidence="1 2">
    <name type="scientific">Luteimonas vadosa</name>
    <dbReference type="NCBI Taxonomy" id="1165507"/>
    <lineage>
        <taxon>Bacteria</taxon>
        <taxon>Pseudomonadati</taxon>
        <taxon>Pseudomonadota</taxon>
        <taxon>Gammaproteobacteria</taxon>
        <taxon>Lysobacterales</taxon>
        <taxon>Lysobacteraceae</taxon>
        <taxon>Luteimonas</taxon>
    </lineage>
</organism>
<sequence>MVAPARVLDETPMRLQSSLRSRRILLVAMACLAGAGCAHPPSAAGLTVGSEATVDGTIASVDTQPWSYDGNAEILLDTATHGRVSVHLPARWNLCQAPPIDVEALSVGRRAQAVGTVTAADVVVVCERPEHRLLLAD</sequence>
<accession>A0ABP9E343</accession>
<comment type="caution">
    <text evidence="1">The sequence shown here is derived from an EMBL/GenBank/DDBJ whole genome shotgun (WGS) entry which is preliminary data.</text>
</comment>
<keyword evidence="2" id="KW-1185">Reference proteome</keyword>
<evidence type="ECO:0000313" key="1">
    <source>
        <dbReference type="EMBL" id="GAA4867936.1"/>
    </source>
</evidence>
<name>A0ABP9E343_9GAMM</name>
<protein>
    <recommendedName>
        <fullName evidence="3">DUF5666 domain-containing protein</fullName>
    </recommendedName>
</protein>
<evidence type="ECO:0008006" key="3">
    <source>
        <dbReference type="Google" id="ProtNLM"/>
    </source>
</evidence>
<reference evidence="2" key="1">
    <citation type="journal article" date="2019" name="Int. J. Syst. Evol. Microbiol.">
        <title>The Global Catalogue of Microorganisms (GCM) 10K type strain sequencing project: providing services to taxonomists for standard genome sequencing and annotation.</title>
        <authorList>
            <consortium name="The Broad Institute Genomics Platform"/>
            <consortium name="The Broad Institute Genome Sequencing Center for Infectious Disease"/>
            <person name="Wu L."/>
            <person name="Ma J."/>
        </authorList>
    </citation>
    <scope>NUCLEOTIDE SEQUENCE [LARGE SCALE GENOMIC DNA]</scope>
    <source>
        <strain evidence="2">JCM 18392</strain>
    </source>
</reference>
<gene>
    <name evidence="1" type="ORF">GCM10023332_20470</name>
</gene>
<dbReference type="EMBL" id="BAABJY010000002">
    <property type="protein sequence ID" value="GAA4867936.1"/>
    <property type="molecule type" value="Genomic_DNA"/>
</dbReference>
<dbReference type="Proteomes" id="UP001501323">
    <property type="component" value="Unassembled WGS sequence"/>
</dbReference>
<proteinExistence type="predicted"/>
<evidence type="ECO:0000313" key="2">
    <source>
        <dbReference type="Proteomes" id="UP001501323"/>
    </source>
</evidence>